<organism evidence="1 2">
    <name type="scientific">Lysinibacillus composti</name>
    <dbReference type="NCBI Taxonomy" id="720633"/>
    <lineage>
        <taxon>Bacteria</taxon>
        <taxon>Bacillati</taxon>
        <taxon>Bacillota</taxon>
        <taxon>Bacilli</taxon>
        <taxon>Bacillales</taxon>
        <taxon>Bacillaceae</taxon>
        <taxon>Lysinibacillus</taxon>
    </lineage>
</organism>
<evidence type="ECO:0000313" key="2">
    <source>
        <dbReference type="Proteomes" id="UP000274033"/>
    </source>
</evidence>
<evidence type="ECO:0000313" key="1">
    <source>
        <dbReference type="EMBL" id="RQW74719.1"/>
    </source>
</evidence>
<keyword evidence="2" id="KW-1185">Reference proteome</keyword>
<dbReference type="Proteomes" id="UP000274033">
    <property type="component" value="Unassembled WGS sequence"/>
</dbReference>
<comment type="caution">
    <text evidence="1">The sequence shown here is derived from an EMBL/GenBank/DDBJ whole genome shotgun (WGS) entry which is preliminary data.</text>
</comment>
<gene>
    <name evidence="1" type="ORF">EBB45_10635</name>
</gene>
<proteinExistence type="predicted"/>
<name>A0A3N9UEP6_9BACI</name>
<accession>A0A3N9UEP6</accession>
<dbReference type="EMBL" id="RRCT01000008">
    <property type="protein sequence ID" value="RQW74719.1"/>
    <property type="molecule type" value="Genomic_DNA"/>
</dbReference>
<dbReference type="OrthoDB" id="2426241at2"/>
<reference evidence="1 2" key="1">
    <citation type="journal article" date="2013" name="J. Microbiol.">
        <title>Lysinibacillus chungkukjangi sp. nov., isolated from Chungkukjang, Korean fermented soybean food.</title>
        <authorList>
            <person name="Kim S.J."/>
            <person name="Jang Y.H."/>
            <person name="Hamada M."/>
            <person name="Ahn J.H."/>
            <person name="Weon H.Y."/>
            <person name="Suzuki K."/>
            <person name="Whang K.S."/>
            <person name="Kwon S.W."/>
        </authorList>
    </citation>
    <scope>NUCLEOTIDE SEQUENCE [LARGE SCALE GENOMIC DNA]</scope>
    <source>
        <strain evidence="1 2">MCCC 1A12701</strain>
    </source>
</reference>
<sequence length="165" mass="19509">MVILFVFQQNMKTKAEVKEEAFVYRLVTEKAEYSENEAIKIYAELEYIGDKEEIEISHRNSPFYFPIVETTRNYEIDYFMTLPLKITKLIKGKPLREEYLGSGGYGSQDEKEYIEFMKRIMNNEFPKGYYVVNGLADFNVIDNGDTKEKKNYEINAQIEFRVNNN</sequence>
<protein>
    <submittedName>
        <fullName evidence="1">Uncharacterized protein</fullName>
    </submittedName>
</protein>
<dbReference type="AlphaFoldDB" id="A0A3N9UEP6"/>